<evidence type="ECO:0000256" key="6">
    <source>
        <dbReference type="ARBA" id="ARBA00023136"/>
    </source>
</evidence>
<feature type="active site" description="Nucleophile" evidence="8">
    <location>
        <position position="257"/>
    </location>
</feature>
<evidence type="ECO:0000256" key="3">
    <source>
        <dbReference type="ARBA" id="ARBA00022692"/>
    </source>
</evidence>
<dbReference type="Gene3D" id="1.20.1540.10">
    <property type="entry name" value="Rhomboid-like"/>
    <property type="match status" value="1"/>
</dbReference>
<evidence type="ECO:0000256" key="9">
    <source>
        <dbReference type="SAM" id="Phobius"/>
    </source>
</evidence>
<dbReference type="GO" id="GO:0005509">
    <property type="term" value="F:calcium ion binding"/>
    <property type="evidence" value="ECO:0007669"/>
    <property type="project" value="InterPro"/>
</dbReference>
<accession>A0A9W3BGI6</accession>
<dbReference type="GO" id="GO:0004252">
    <property type="term" value="F:serine-type endopeptidase activity"/>
    <property type="evidence" value="ECO:0007669"/>
    <property type="project" value="UniProtKB-UniRule"/>
</dbReference>
<gene>
    <name evidence="12" type="primary">LOC106078445</name>
</gene>
<proteinExistence type="inferred from homology"/>
<dbReference type="Pfam" id="PF01694">
    <property type="entry name" value="Rhomboid"/>
    <property type="match status" value="1"/>
</dbReference>
<feature type="transmembrane region" description="Helical" evidence="9">
    <location>
        <begin position="336"/>
        <end position="354"/>
    </location>
</feature>
<dbReference type="OMA" id="WIAVIFY"/>
<dbReference type="PANTHER" id="PTHR45840">
    <property type="entry name" value="RHOMBOID-RELATED PROTEIN"/>
    <property type="match status" value="1"/>
</dbReference>
<dbReference type="SUPFAM" id="SSF144091">
    <property type="entry name" value="Rhomboid-like"/>
    <property type="match status" value="1"/>
</dbReference>
<dbReference type="Gene3D" id="1.10.238.10">
    <property type="entry name" value="EF-hand"/>
    <property type="match status" value="1"/>
</dbReference>
<keyword evidence="3 9" id="KW-0812">Transmembrane</keyword>
<feature type="transmembrane region" description="Helical" evidence="9">
    <location>
        <begin position="295"/>
        <end position="315"/>
    </location>
</feature>
<evidence type="ECO:0000256" key="4">
    <source>
        <dbReference type="ARBA" id="ARBA00022837"/>
    </source>
</evidence>
<keyword evidence="11" id="KW-1185">Reference proteome</keyword>
<feature type="domain" description="EF-hand" evidence="10">
    <location>
        <begin position="69"/>
        <end position="104"/>
    </location>
</feature>
<evidence type="ECO:0000256" key="8">
    <source>
        <dbReference type="PIRSR" id="PIRSR037470-50"/>
    </source>
</evidence>
<dbReference type="InterPro" id="IPR018247">
    <property type="entry name" value="EF_Hand_1_Ca_BS"/>
</dbReference>
<feature type="transmembrane region" description="Helical" evidence="9">
    <location>
        <begin position="253"/>
        <end position="275"/>
    </location>
</feature>
<protein>
    <submittedName>
        <fullName evidence="12">Rhomboid-related protein 2-like isoform X1</fullName>
    </submittedName>
</protein>
<evidence type="ECO:0000259" key="10">
    <source>
        <dbReference type="PROSITE" id="PS50222"/>
    </source>
</evidence>
<feature type="transmembrane region" description="Helical" evidence="9">
    <location>
        <begin position="193"/>
        <end position="214"/>
    </location>
</feature>
<dbReference type="InterPro" id="IPR035952">
    <property type="entry name" value="Rhomboid-like_sf"/>
</dbReference>
<dbReference type="InterPro" id="IPR017213">
    <property type="entry name" value="Peptidase_S54_rhomboid_met"/>
</dbReference>
<keyword evidence="4" id="KW-0106">Calcium</keyword>
<dbReference type="InterPro" id="IPR002048">
    <property type="entry name" value="EF_hand_dom"/>
</dbReference>
<dbReference type="PIRSF" id="PIRSF037470">
    <property type="entry name" value="Rhomboid"/>
    <property type="match status" value="1"/>
</dbReference>
<feature type="transmembrane region" description="Helical" evidence="9">
    <location>
        <begin position="226"/>
        <end position="246"/>
    </location>
</feature>
<keyword evidence="6 9" id="KW-0472">Membrane</keyword>
<dbReference type="OrthoDB" id="418595at2759"/>
<dbReference type="PROSITE" id="PS50222">
    <property type="entry name" value="EF_HAND_2"/>
    <property type="match status" value="1"/>
</dbReference>
<evidence type="ECO:0000256" key="1">
    <source>
        <dbReference type="ARBA" id="ARBA00004141"/>
    </source>
</evidence>
<feature type="transmembrane region" description="Helical" evidence="9">
    <location>
        <begin position="141"/>
        <end position="159"/>
    </location>
</feature>
<evidence type="ECO:0000313" key="11">
    <source>
        <dbReference type="Proteomes" id="UP001165740"/>
    </source>
</evidence>
<comment type="similarity">
    <text evidence="2 7">Belongs to the peptidase S54 family.</text>
</comment>
<dbReference type="PROSITE" id="PS00018">
    <property type="entry name" value="EF_HAND_1"/>
    <property type="match status" value="1"/>
</dbReference>
<dbReference type="GO" id="GO:0016020">
    <property type="term" value="C:membrane"/>
    <property type="evidence" value="ECO:0007669"/>
    <property type="project" value="UniProtKB-SubCell"/>
</dbReference>
<evidence type="ECO:0000256" key="5">
    <source>
        <dbReference type="ARBA" id="ARBA00022989"/>
    </source>
</evidence>
<name>A0A9W3BGI6_BIOGL</name>
<comment type="subcellular location">
    <subcellularLocation>
        <location evidence="1">Membrane</location>
        <topology evidence="1">Multi-pass membrane protein</topology>
    </subcellularLocation>
</comment>
<organism evidence="11 12">
    <name type="scientific">Biomphalaria glabrata</name>
    <name type="common">Bloodfluke planorb</name>
    <name type="synonym">Freshwater snail</name>
    <dbReference type="NCBI Taxonomy" id="6526"/>
    <lineage>
        <taxon>Eukaryota</taxon>
        <taxon>Metazoa</taxon>
        <taxon>Spiralia</taxon>
        <taxon>Lophotrochozoa</taxon>
        <taxon>Mollusca</taxon>
        <taxon>Gastropoda</taxon>
        <taxon>Heterobranchia</taxon>
        <taxon>Euthyneura</taxon>
        <taxon>Panpulmonata</taxon>
        <taxon>Hygrophila</taxon>
        <taxon>Lymnaeoidea</taxon>
        <taxon>Planorbidae</taxon>
        <taxon>Biomphalaria</taxon>
    </lineage>
</organism>
<feature type="active site" evidence="8">
    <location>
        <position position="339"/>
    </location>
</feature>
<dbReference type="RefSeq" id="XP_055898544.1">
    <property type="nucleotide sequence ID" value="XM_056042569.1"/>
</dbReference>
<dbReference type="Proteomes" id="UP001165740">
    <property type="component" value="Chromosome 9"/>
</dbReference>
<evidence type="ECO:0000256" key="2">
    <source>
        <dbReference type="ARBA" id="ARBA00009045"/>
    </source>
</evidence>
<dbReference type="SUPFAM" id="SSF47473">
    <property type="entry name" value="EF-hand"/>
    <property type="match status" value="1"/>
</dbReference>
<dbReference type="AlphaFoldDB" id="A0A9W3BGI6"/>
<dbReference type="PANTHER" id="PTHR45840:SF2">
    <property type="entry name" value="PROTEIN RHOMBOID-RELATED"/>
    <property type="match status" value="1"/>
</dbReference>
<feature type="transmembrane region" description="Helical" evidence="9">
    <location>
        <begin position="366"/>
        <end position="388"/>
    </location>
</feature>
<dbReference type="InterPro" id="IPR011992">
    <property type="entry name" value="EF-hand-dom_pair"/>
</dbReference>
<evidence type="ECO:0000313" key="12">
    <source>
        <dbReference type="RefSeq" id="XP_055898544.1"/>
    </source>
</evidence>
<keyword evidence="5 9" id="KW-1133">Transmembrane helix</keyword>
<dbReference type="InterPro" id="IPR022764">
    <property type="entry name" value="Peptidase_S54_rhomboid_dom"/>
</dbReference>
<sequence length="400" mass="45354">MHLNRVCVALNDIQTIITKMKAEEEVALRQLQQELDDNFKSIFDRYGRNGIPLGELRVEINERALMEHIPVERMNYLLQRADRDADQHVTYREFSRMMTEDLTKEERKLFPRMMRTAIASLIPRREREDFIANYNCCPPPIFIPLISAVEIAVFIVYVFDLKKNNIETTSTTGVALYSPLVYKPTRRYEAWRFLTYMLMHQGYLHIISNIGFQLLFGTTLEIVHKWWRVGLVYLLGVIAGGLAHSISDHNVSLVGASGGVYAILGAHVAAIVINWKEMNYKCLDPNEMQDNVCFGIGRILLSAPVRLAIILLLVVPDLSVAIYRRVTEPAANKIGVTAHLGGFLAGVMLGIVILKNVNTLTWEKALGWVTLAIYLAFVAFCCLFNALYEGYPPTDWTALA</sequence>
<evidence type="ECO:0000256" key="7">
    <source>
        <dbReference type="PIRNR" id="PIRNR037470"/>
    </source>
</evidence>
<dbReference type="GeneID" id="106078445"/>
<dbReference type="InterPro" id="IPR051739">
    <property type="entry name" value="Rhomboid_IM_Serine_Proteases"/>
</dbReference>
<reference evidence="12" key="1">
    <citation type="submission" date="2025-08" db="UniProtKB">
        <authorList>
            <consortium name="RefSeq"/>
        </authorList>
    </citation>
    <scope>IDENTIFICATION</scope>
</reference>